<evidence type="ECO:0000256" key="6">
    <source>
        <dbReference type="ARBA" id="ARBA00069051"/>
    </source>
</evidence>
<evidence type="ECO:0000256" key="1">
    <source>
        <dbReference type="ARBA" id="ARBA00004173"/>
    </source>
</evidence>
<dbReference type="InterPro" id="IPR057268">
    <property type="entry name" value="Ribosomal_L18"/>
</dbReference>
<dbReference type="FunFam" id="3.30.420.80:FF:000005">
    <property type="entry name" value="39S ribosomal protein L18, mitochondrial"/>
    <property type="match status" value="1"/>
</dbReference>
<proteinExistence type="inferred from homology"/>
<dbReference type="GO" id="GO:0008097">
    <property type="term" value="F:5S rRNA binding"/>
    <property type="evidence" value="ECO:0007669"/>
    <property type="project" value="TreeGrafter"/>
</dbReference>
<accession>A0A6I9WMT4</accession>
<dbReference type="GO" id="GO:0005840">
    <property type="term" value="C:ribosome"/>
    <property type="evidence" value="ECO:0007669"/>
    <property type="project" value="UniProtKB-KW"/>
</dbReference>
<keyword evidence="3 9" id="KW-0689">Ribosomal protein</keyword>
<dbReference type="GeneID" id="105424526"/>
<dbReference type="Proteomes" id="UP000504615">
    <property type="component" value="Unplaced"/>
</dbReference>
<evidence type="ECO:0000256" key="7">
    <source>
        <dbReference type="ARBA" id="ARBA00082661"/>
    </source>
</evidence>
<organism evidence="8 9">
    <name type="scientific">Pogonomyrmex barbatus</name>
    <name type="common">red harvester ant</name>
    <dbReference type="NCBI Taxonomy" id="144034"/>
    <lineage>
        <taxon>Eukaryota</taxon>
        <taxon>Metazoa</taxon>
        <taxon>Ecdysozoa</taxon>
        <taxon>Arthropoda</taxon>
        <taxon>Hexapoda</taxon>
        <taxon>Insecta</taxon>
        <taxon>Pterygota</taxon>
        <taxon>Neoptera</taxon>
        <taxon>Endopterygota</taxon>
        <taxon>Hymenoptera</taxon>
        <taxon>Apocrita</taxon>
        <taxon>Aculeata</taxon>
        <taxon>Formicoidea</taxon>
        <taxon>Formicidae</taxon>
        <taxon>Myrmicinae</taxon>
        <taxon>Pogonomyrmex</taxon>
    </lineage>
</organism>
<evidence type="ECO:0000313" key="9">
    <source>
        <dbReference type="RefSeq" id="XP_011633106.1"/>
    </source>
</evidence>
<gene>
    <name evidence="9" type="primary">LOC105424526</name>
</gene>
<comment type="subcellular location">
    <subcellularLocation>
        <location evidence="1">Mitochondrion</location>
    </subcellularLocation>
</comment>
<evidence type="ECO:0000256" key="5">
    <source>
        <dbReference type="ARBA" id="ARBA00023274"/>
    </source>
</evidence>
<comment type="similarity">
    <text evidence="2">Belongs to the universal ribosomal protein uL18 family.</text>
</comment>
<dbReference type="RefSeq" id="XP_011633106.1">
    <property type="nucleotide sequence ID" value="XM_011634804.2"/>
</dbReference>
<keyword evidence="4" id="KW-0496">Mitochondrion</keyword>
<dbReference type="GO" id="GO:0003735">
    <property type="term" value="F:structural constituent of ribosome"/>
    <property type="evidence" value="ECO:0007669"/>
    <property type="project" value="InterPro"/>
</dbReference>
<dbReference type="AlphaFoldDB" id="A0A6I9WMT4"/>
<dbReference type="GO" id="GO:1990904">
    <property type="term" value="C:ribonucleoprotein complex"/>
    <property type="evidence" value="ECO:0007669"/>
    <property type="project" value="UniProtKB-KW"/>
</dbReference>
<dbReference type="GO" id="GO:0005743">
    <property type="term" value="C:mitochondrial inner membrane"/>
    <property type="evidence" value="ECO:0007669"/>
    <property type="project" value="UniProtKB-ARBA"/>
</dbReference>
<keyword evidence="8" id="KW-1185">Reference proteome</keyword>
<dbReference type="KEGG" id="pbar:105424526"/>
<dbReference type="InterPro" id="IPR036967">
    <property type="entry name" value="Ribosomal_uS11_sf"/>
</dbReference>
<dbReference type="CTD" id="29074"/>
<evidence type="ECO:0000256" key="3">
    <source>
        <dbReference type="ARBA" id="ARBA00022980"/>
    </source>
</evidence>
<dbReference type="PANTHER" id="PTHR12899:SF3">
    <property type="entry name" value="LARGE RIBOSOMAL SUBUNIT PROTEIN UL18M"/>
    <property type="match status" value="1"/>
</dbReference>
<reference evidence="9" key="1">
    <citation type="submission" date="2025-08" db="UniProtKB">
        <authorList>
            <consortium name="RefSeq"/>
        </authorList>
    </citation>
    <scope>IDENTIFICATION</scope>
</reference>
<dbReference type="InterPro" id="IPR005484">
    <property type="entry name" value="Ribosomal_uL18_bac/plant/anim"/>
</dbReference>
<dbReference type="PANTHER" id="PTHR12899">
    <property type="entry name" value="39S RIBOSOMAL PROTEIN L18, MITOCHONDRIAL"/>
    <property type="match status" value="1"/>
</dbReference>
<dbReference type="CDD" id="cd00432">
    <property type="entry name" value="Ribosomal_L18_L5e"/>
    <property type="match status" value="1"/>
</dbReference>
<protein>
    <recommendedName>
        <fullName evidence="6">Large ribosomal subunit protein uL18m</fullName>
    </recommendedName>
    <alternativeName>
        <fullName evidence="7">39S ribosomal protein L18, mitochondrial</fullName>
    </alternativeName>
</protein>
<evidence type="ECO:0000256" key="2">
    <source>
        <dbReference type="ARBA" id="ARBA00007116"/>
    </source>
</evidence>
<evidence type="ECO:0000256" key="4">
    <source>
        <dbReference type="ARBA" id="ARBA00023128"/>
    </source>
</evidence>
<evidence type="ECO:0000313" key="8">
    <source>
        <dbReference type="Proteomes" id="UP000504615"/>
    </source>
</evidence>
<dbReference type="GO" id="GO:0006412">
    <property type="term" value="P:translation"/>
    <property type="evidence" value="ECO:0007669"/>
    <property type="project" value="InterPro"/>
</dbReference>
<dbReference type="SUPFAM" id="SSF53137">
    <property type="entry name" value="Translational machinery components"/>
    <property type="match status" value="1"/>
</dbReference>
<name>A0A6I9WMT4_9HYME</name>
<dbReference type="Gene3D" id="3.30.420.80">
    <property type="entry name" value="Ribosomal protein S11"/>
    <property type="match status" value="1"/>
</dbReference>
<dbReference type="OrthoDB" id="1932324at2759"/>
<keyword evidence="5" id="KW-0687">Ribonucleoprotein</keyword>
<sequence>MYSANTRAGIARAFYAHRGMHNNAELVEKCTKIVNRNPRNLERLRIAKKPEGYWLEKPGRTYWHKLFLVRKLRYIVAEVRHFQNGPVVTASSAEWALKRQLYRYTDGSAYVNVGRVLAQRCLEAGICEMEVDDTALVGNKCELLIQELEKGNIILTEPPIYRYPNAWDRDWPEKPWEIHE</sequence>